<feature type="signal peptide" evidence="1">
    <location>
        <begin position="1"/>
        <end position="20"/>
    </location>
</feature>
<dbReference type="RefSeq" id="WP_183398799.1">
    <property type="nucleotide sequence ID" value="NZ_JACIDS010000003.1"/>
</dbReference>
<reference evidence="3 4" key="1">
    <citation type="submission" date="2020-08" db="EMBL/GenBank/DDBJ databases">
        <title>Genomic Encyclopedia of Type Strains, Phase IV (KMG-IV): sequencing the most valuable type-strain genomes for metagenomic binning, comparative biology and taxonomic classification.</title>
        <authorList>
            <person name="Goeker M."/>
        </authorList>
    </citation>
    <scope>NUCLEOTIDE SEQUENCE [LARGE SCALE GENOMIC DNA]</scope>
    <source>
        <strain evidence="3 4">DSM 25966</strain>
    </source>
</reference>
<dbReference type="InterPro" id="IPR029058">
    <property type="entry name" value="AB_hydrolase_fold"/>
</dbReference>
<evidence type="ECO:0000259" key="2">
    <source>
        <dbReference type="Pfam" id="PF12697"/>
    </source>
</evidence>
<organism evidence="3 4">
    <name type="scientific">Kaistia hirudinis</name>
    <dbReference type="NCBI Taxonomy" id="1293440"/>
    <lineage>
        <taxon>Bacteria</taxon>
        <taxon>Pseudomonadati</taxon>
        <taxon>Pseudomonadota</taxon>
        <taxon>Alphaproteobacteria</taxon>
        <taxon>Hyphomicrobiales</taxon>
        <taxon>Kaistiaceae</taxon>
        <taxon>Kaistia</taxon>
    </lineage>
</organism>
<dbReference type="PANTHER" id="PTHR37017">
    <property type="entry name" value="AB HYDROLASE-1 DOMAIN-CONTAINING PROTEIN-RELATED"/>
    <property type="match status" value="1"/>
</dbReference>
<evidence type="ECO:0000313" key="4">
    <source>
        <dbReference type="Proteomes" id="UP000553963"/>
    </source>
</evidence>
<feature type="chain" id="PRO_5032740539" evidence="1">
    <location>
        <begin position="21"/>
        <end position="252"/>
    </location>
</feature>
<proteinExistence type="predicted"/>
<name>A0A840AND2_9HYPH</name>
<dbReference type="AlphaFoldDB" id="A0A840AND2"/>
<dbReference type="SUPFAM" id="SSF53474">
    <property type="entry name" value="alpha/beta-Hydrolases"/>
    <property type="match status" value="1"/>
</dbReference>
<gene>
    <name evidence="3" type="ORF">GGR25_002182</name>
</gene>
<dbReference type="Pfam" id="PF12697">
    <property type="entry name" value="Abhydrolase_6"/>
    <property type="match status" value="1"/>
</dbReference>
<evidence type="ECO:0000313" key="3">
    <source>
        <dbReference type="EMBL" id="MBB3931132.1"/>
    </source>
</evidence>
<evidence type="ECO:0000256" key="1">
    <source>
        <dbReference type="SAM" id="SignalP"/>
    </source>
</evidence>
<dbReference type="Gene3D" id="3.40.50.1820">
    <property type="entry name" value="alpha/beta hydrolase"/>
    <property type="match status" value="1"/>
</dbReference>
<dbReference type="Proteomes" id="UP000553963">
    <property type="component" value="Unassembled WGS sequence"/>
</dbReference>
<keyword evidence="4" id="KW-1185">Reference proteome</keyword>
<dbReference type="PANTHER" id="PTHR37017:SF11">
    <property type="entry name" value="ESTERASE_LIPASE_THIOESTERASE DOMAIN-CONTAINING PROTEIN"/>
    <property type="match status" value="1"/>
</dbReference>
<feature type="domain" description="AB hydrolase-1" evidence="2">
    <location>
        <begin position="29"/>
        <end position="243"/>
    </location>
</feature>
<dbReference type="InterPro" id="IPR052897">
    <property type="entry name" value="Sec-Metab_Biosynth_Hydrolase"/>
</dbReference>
<keyword evidence="1" id="KW-0732">Signal</keyword>
<protein>
    <submittedName>
        <fullName evidence="3">Pimeloyl-ACP methyl ester carboxylesterase</fullName>
    </submittedName>
</protein>
<comment type="caution">
    <text evidence="3">The sequence shown here is derived from an EMBL/GenBank/DDBJ whole genome shotgun (WGS) entry which is preliminary data.</text>
</comment>
<accession>A0A840AND2</accession>
<sequence>MPIKSVVIAAAVGTASMVSAAVAADTPSIVLVHGAWANGSSWSEVIPLLQKQGLHVVAVHNPSSSFEADVAATRRVIADQPGDVVLVGHSYGGVVITEAGNSDKVRALVYVAAFAPAAGQSVNAIVAAAPEPPPWQGELHADATGWLTWSAPGMAKYFAPDVTPEAAALLAATQAPLFSGAFDGKVTEPAWSKKPSWYVIADNDQIIPPPLQKIFADAMHATTTHAAASHVAMLSQPQVVADAIIAAATEAP</sequence>
<dbReference type="EMBL" id="JACIDS010000003">
    <property type="protein sequence ID" value="MBB3931132.1"/>
    <property type="molecule type" value="Genomic_DNA"/>
</dbReference>
<dbReference type="InterPro" id="IPR000073">
    <property type="entry name" value="AB_hydrolase_1"/>
</dbReference>